<dbReference type="InterPro" id="IPR039440">
    <property type="entry name" value="DUF3850"/>
</dbReference>
<accession>A0A0G0C8X7</accession>
<dbReference type="Pfam" id="PF12961">
    <property type="entry name" value="DUF3850"/>
    <property type="match status" value="1"/>
</dbReference>
<proteinExistence type="predicted"/>
<comment type="caution">
    <text evidence="2">The sequence shown here is derived from an EMBL/GenBank/DDBJ whole genome shotgun (WGS) entry which is preliminary data.</text>
</comment>
<reference evidence="2 3" key="1">
    <citation type="journal article" date="2015" name="Nature">
        <title>rRNA introns, odd ribosomes, and small enigmatic genomes across a large radiation of phyla.</title>
        <authorList>
            <person name="Brown C.T."/>
            <person name="Hug L.A."/>
            <person name="Thomas B.C."/>
            <person name="Sharon I."/>
            <person name="Castelle C.J."/>
            <person name="Singh A."/>
            <person name="Wilkins M.J."/>
            <person name="Williams K.H."/>
            <person name="Banfield J.F."/>
        </authorList>
    </citation>
    <scope>NUCLEOTIDE SEQUENCE [LARGE SCALE GENOMIC DNA]</scope>
</reference>
<dbReference type="Gene3D" id="2.30.130.30">
    <property type="entry name" value="Hypothetical protein"/>
    <property type="match status" value="1"/>
</dbReference>
<dbReference type="Proteomes" id="UP000033995">
    <property type="component" value="Unassembled WGS sequence"/>
</dbReference>
<evidence type="ECO:0000313" key="2">
    <source>
        <dbReference type="EMBL" id="KKP47620.1"/>
    </source>
</evidence>
<protein>
    <recommendedName>
        <fullName evidence="1">DUF3850 domain-containing protein</fullName>
    </recommendedName>
</protein>
<name>A0A0G0C8X7_9BACT</name>
<evidence type="ECO:0000313" key="3">
    <source>
        <dbReference type="Proteomes" id="UP000033995"/>
    </source>
</evidence>
<evidence type="ECO:0000259" key="1">
    <source>
        <dbReference type="Pfam" id="PF12961"/>
    </source>
</evidence>
<feature type="domain" description="DUF3850" evidence="1">
    <location>
        <begin position="7"/>
        <end position="68"/>
    </location>
</feature>
<dbReference type="EMBL" id="LBOZ01000003">
    <property type="protein sequence ID" value="KKP47620.1"/>
    <property type="molecule type" value="Genomic_DNA"/>
</dbReference>
<dbReference type="AlphaFoldDB" id="A0A0G0C8X7"/>
<sequence>MERIEKKTWPELFNKILSGEKTFDARIADFNVKKGDILVLREYDPVDKSYTGRKIEKKISFVLNSKDQKFWTKKDINKYGLVIMGF</sequence>
<organism evidence="2 3">
    <name type="scientific">Candidatus Woesebacteria bacterium GW2011_GWA2_33_28</name>
    <dbReference type="NCBI Taxonomy" id="1618561"/>
    <lineage>
        <taxon>Bacteria</taxon>
        <taxon>Candidatus Woeseibacteriota</taxon>
    </lineage>
</organism>
<dbReference type="InterPro" id="IPR015947">
    <property type="entry name" value="PUA-like_sf"/>
</dbReference>
<dbReference type="SUPFAM" id="SSF88697">
    <property type="entry name" value="PUA domain-like"/>
    <property type="match status" value="1"/>
</dbReference>
<gene>
    <name evidence="2" type="ORF">UR38_C0003G0025</name>
</gene>